<dbReference type="Proteomes" id="UP000076858">
    <property type="component" value="Unassembled WGS sequence"/>
</dbReference>
<sequence length="101" mass="11903">MEENSTSPFVINKLNVYCVNIQLSSRNLYSTFIGHSVKFIITNVIGQLNRIFSRSWCGVNASFLCEYLRFLIHHKSSATFSISRFQKMSFECYRWFKQLND</sequence>
<accession>A0A164ITH9</accession>
<proteinExistence type="predicted"/>
<comment type="caution">
    <text evidence="1">The sequence shown here is derived from an EMBL/GenBank/DDBJ whole genome shotgun (WGS) entry which is preliminary data.</text>
</comment>
<dbReference type="GO" id="GO:0016757">
    <property type="term" value="F:glycosyltransferase activity"/>
    <property type="evidence" value="ECO:0007669"/>
    <property type="project" value="UniProtKB-KW"/>
</dbReference>
<organism evidence="1 2">
    <name type="scientific">Daphnia magna</name>
    <dbReference type="NCBI Taxonomy" id="35525"/>
    <lineage>
        <taxon>Eukaryota</taxon>
        <taxon>Metazoa</taxon>
        <taxon>Ecdysozoa</taxon>
        <taxon>Arthropoda</taxon>
        <taxon>Crustacea</taxon>
        <taxon>Branchiopoda</taxon>
        <taxon>Diplostraca</taxon>
        <taxon>Cladocera</taxon>
        <taxon>Anomopoda</taxon>
        <taxon>Daphniidae</taxon>
        <taxon>Daphnia</taxon>
    </lineage>
</organism>
<evidence type="ECO:0000313" key="2">
    <source>
        <dbReference type="Proteomes" id="UP000076858"/>
    </source>
</evidence>
<evidence type="ECO:0000313" key="1">
    <source>
        <dbReference type="EMBL" id="KZS01599.1"/>
    </source>
</evidence>
<reference evidence="1 2" key="1">
    <citation type="submission" date="2016-03" db="EMBL/GenBank/DDBJ databases">
        <title>EvidentialGene: Evidence-directed Construction of Genes on Genomes.</title>
        <authorList>
            <person name="Gilbert D.G."/>
            <person name="Choi J.-H."/>
            <person name="Mockaitis K."/>
            <person name="Colbourne J."/>
            <person name="Pfrender M."/>
        </authorList>
    </citation>
    <scope>NUCLEOTIDE SEQUENCE [LARGE SCALE GENOMIC DNA]</scope>
    <source>
        <strain evidence="1 2">Xinb3</strain>
        <tissue evidence="1">Complete organism</tissue>
    </source>
</reference>
<keyword evidence="2" id="KW-1185">Reference proteome</keyword>
<name>A0A164ITH9_9CRUS</name>
<dbReference type="AlphaFoldDB" id="A0A164ITH9"/>
<dbReference type="EMBL" id="LRGB01006521">
    <property type="protein sequence ID" value="KZS01599.1"/>
    <property type="molecule type" value="Genomic_DNA"/>
</dbReference>
<keyword evidence="1" id="KW-0808">Transferase</keyword>
<gene>
    <name evidence="1" type="ORF">APZ42_001697</name>
</gene>
<keyword evidence="1" id="KW-0328">Glycosyltransferase</keyword>
<protein>
    <submittedName>
        <fullName evidence="1">Chitobiosyldiphosphodolichol beta-mannosyltransferase</fullName>
    </submittedName>
</protein>